<evidence type="ECO:0000256" key="5">
    <source>
        <dbReference type="ARBA" id="ARBA00023002"/>
    </source>
</evidence>
<comment type="cofactor">
    <cofactor evidence="1">
        <name>FAD</name>
        <dbReference type="ChEBI" id="CHEBI:57692"/>
    </cofactor>
</comment>
<keyword evidence="6" id="KW-0503">Monooxygenase</keyword>
<dbReference type="GO" id="GO:0070189">
    <property type="term" value="P:kynurenine metabolic process"/>
    <property type="evidence" value="ECO:0007669"/>
    <property type="project" value="TreeGrafter"/>
</dbReference>
<dbReference type="Pfam" id="PF01494">
    <property type="entry name" value="FAD_binding_3"/>
    <property type="match status" value="1"/>
</dbReference>
<keyword evidence="4" id="KW-0521">NADP</keyword>
<dbReference type="EMBL" id="PGCJ01001515">
    <property type="protein sequence ID" value="PLW05007.1"/>
    <property type="molecule type" value="Genomic_DNA"/>
</dbReference>
<evidence type="ECO:0000256" key="2">
    <source>
        <dbReference type="ARBA" id="ARBA00022630"/>
    </source>
</evidence>
<evidence type="ECO:0000256" key="4">
    <source>
        <dbReference type="ARBA" id="ARBA00022857"/>
    </source>
</evidence>
<evidence type="ECO:0000256" key="3">
    <source>
        <dbReference type="ARBA" id="ARBA00022827"/>
    </source>
</evidence>
<dbReference type="OrthoDB" id="10053569at2759"/>
<dbReference type="GO" id="GO:0005741">
    <property type="term" value="C:mitochondrial outer membrane"/>
    <property type="evidence" value="ECO:0007669"/>
    <property type="project" value="TreeGrafter"/>
</dbReference>
<organism evidence="8 9">
    <name type="scientific">Puccinia coronata f. sp. avenae</name>
    <dbReference type="NCBI Taxonomy" id="200324"/>
    <lineage>
        <taxon>Eukaryota</taxon>
        <taxon>Fungi</taxon>
        <taxon>Dikarya</taxon>
        <taxon>Basidiomycota</taxon>
        <taxon>Pucciniomycotina</taxon>
        <taxon>Pucciniomycetes</taxon>
        <taxon>Pucciniales</taxon>
        <taxon>Pucciniaceae</taxon>
        <taxon>Puccinia</taxon>
    </lineage>
</organism>
<dbReference type="GO" id="GO:0071949">
    <property type="term" value="F:FAD binding"/>
    <property type="evidence" value="ECO:0007669"/>
    <property type="project" value="InterPro"/>
</dbReference>
<dbReference type="SUPFAM" id="SSF51905">
    <property type="entry name" value="FAD/NAD(P)-binding domain"/>
    <property type="match status" value="1"/>
</dbReference>
<keyword evidence="3" id="KW-0274">FAD</keyword>
<dbReference type="STRING" id="200324.A0A2N5RVI9"/>
<reference evidence="8 9" key="1">
    <citation type="submission" date="2017-11" db="EMBL/GenBank/DDBJ databases">
        <title>De novo assembly and phasing of dikaryotic genomes from two isolates of Puccinia coronata f. sp. avenae, the causal agent of oat crown rust.</title>
        <authorList>
            <person name="Miller M.E."/>
            <person name="Zhang Y."/>
            <person name="Omidvar V."/>
            <person name="Sperschneider J."/>
            <person name="Schwessinger B."/>
            <person name="Raley C."/>
            <person name="Palmer J.M."/>
            <person name="Garnica D."/>
            <person name="Upadhyaya N."/>
            <person name="Rathjen J."/>
            <person name="Taylor J.M."/>
            <person name="Park R.F."/>
            <person name="Dodds P.N."/>
            <person name="Hirsch C.D."/>
            <person name="Kianian S.F."/>
            <person name="Figueroa M."/>
        </authorList>
    </citation>
    <scope>NUCLEOTIDE SEQUENCE [LARGE SCALE GENOMIC DNA]</scope>
    <source>
        <strain evidence="8">12NC29</strain>
    </source>
</reference>
<feature type="non-terminal residue" evidence="8">
    <location>
        <position position="1"/>
    </location>
</feature>
<evidence type="ECO:0000259" key="7">
    <source>
        <dbReference type="Pfam" id="PF01494"/>
    </source>
</evidence>
<accession>A0A2N5RVI9</accession>
<dbReference type="Proteomes" id="UP000235388">
    <property type="component" value="Unassembled WGS sequence"/>
</dbReference>
<protein>
    <recommendedName>
        <fullName evidence="7">FAD-binding domain-containing protein</fullName>
    </recommendedName>
</protein>
<gene>
    <name evidence="8" type="ORF">PCANC_26231</name>
</gene>
<dbReference type="InterPro" id="IPR036188">
    <property type="entry name" value="FAD/NAD-bd_sf"/>
</dbReference>
<dbReference type="PRINTS" id="PR00420">
    <property type="entry name" value="RNGMNOXGNASE"/>
</dbReference>
<dbReference type="GO" id="GO:0004502">
    <property type="term" value="F:kynurenine 3-monooxygenase activity"/>
    <property type="evidence" value="ECO:0007669"/>
    <property type="project" value="TreeGrafter"/>
</dbReference>
<proteinExistence type="predicted"/>
<sequence>VDFAQEYIDDLYLELSIPPGIDKLTGEPYFQLDPTHLHIWPRQSFMLIALPNQDKSFTCTLFAPHHGVFDQLPVPTNVQEEQHIIRFFTTHFPDALSLIGQKNLIRCFAENPRGSLLTIKCKPYHYQDKAVIIGDAAHSMVPFYGQGMNCGLEDVRKLDQLLLKHTNGDDTAVRQKEKMGTILGEYTHTRHKDLVAICDLALQNYREMSDKVTRVDYLIRKKVDGLLARILRGNWLPLYTMVTFRDDIDYSQVITREAKQSQFIDWSLRFLVGCSSVGLIATVLKFGRHLKNGL</sequence>
<dbReference type="AlphaFoldDB" id="A0A2N5RVI9"/>
<name>A0A2N5RVI9_9BASI</name>
<dbReference type="Gene3D" id="3.50.50.60">
    <property type="entry name" value="FAD/NAD(P)-binding domain"/>
    <property type="match status" value="1"/>
</dbReference>
<dbReference type="PANTHER" id="PTHR46028:SF2">
    <property type="entry name" value="KYNURENINE 3-MONOOXYGENASE"/>
    <property type="match status" value="1"/>
</dbReference>
<keyword evidence="2" id="KW-0285">Flavoprotein</keyword>
<dbReference type="InterPro" id="IPR002938">
    <property type="entry name" value="FAD-bd"/>
</dbReference>
<evidence type="ECO:0000313" key="9">
    <source>
        <dbReference type="Proteomes" id="UP000235388"/>
    </source>
</evidence>
<keyword evidence="9" id="KW-1185">Reference proteome</keyword>
<evidence type="ECO:0000256" key="1">
    <source>
        <dbReference type="ARBA" id="ARBA00001974"/>
    </source>
</evidence>
<dbReference type="PANTHER" id="PTHR46028">
    <property type="entry name" value="KYNURENINE 3-MONOOXYGENASE"/>
    <property type="match status" value="1"/>
</dbReference>
<keyword evidence="5" id="KW-0560">Oxidoreductase</keyword>
<comment type="caution">
    <text evidence="8">The sequence shown here is derived from an EMBL/GenBank/DDBJ whole genome shotgun (WGS) entry which is preliminary data.</text>
</comment>
<feature type="domain" description="FAD-binding" evidence="7">
    <location>
        <begin position="127"/>
        <end position="169"/>
    </location>
</feature>
<evidence type="ECO:0000256" key="6">
    <source>
        <dbReference type="ARBA" id="ARBA00023033"/>
    </source>
</evidence>
<evidence type="ECO:0000313" key="8">
    <source>
        <dbReference type="EMBL" id="PLW05007.1"/>
    </source>
</evidence>